<keyword evidence="5 9" id="KW-0812">Transmembrane</keyword>
<dbReference type="KEGG" id="scoe:CP976_27245"/>
<dbReference type="FunFam" id="1.20.1720.10:FF:000004">
    <property type="entry name" value="EmrB/QacA family drug resistance transporter"/>
    <property type="match status" value="1"/>
</dbReference>
<evidence type="ECO:0000256" key="9">
    <source>
        <dbReference type="SAM" id="Phobius"/>
    </source>
</evidence>
<keyword evidence="3" id="KW-0813">Transport</keyword>
<dbReference type="Gene3D" id="1.20.1250.20">
    <property type="entry name" value="MFS general substrate transporter like domains"/>
    <property type="match status" value="1"/>
</dbReference>
<gene>
    <name evidence="11" type="ORF">CP976_27245</name>
</gene>
<evidence type="ECO:0000256" key="5">
    <source>
        <dbReference type="ARBA" id="ARBA00022692"/>
    </source>
</evidence>
<evidence type="ECO:0000256" key="2">
    <source>
        <dbReference type="ARBA" id="ARBA00007520"/>
    </source>
</evidence>
<feature type="transmembrane region" description="Helical" evidence="9">
    <location>
        <begin position="337"/>
        <end position="356"/>
    </location>
</feature>
<dbReference type="PANTHER" id="PTHR23501">
    <property type="entry name" value="MAJOR FACILITATOR SUPERFAMILY"/>
    <property type="match status" value="1"/>
</dbReference>
<feature type="transmembrane region" description="Helical" evidence="9">
    <location>
        <begin position="113"/>
        <end position="132"/>
    </location>
</feature>
<feature type="transmembrane region" description="Helical" evidence="9">
    <location>
        <begin position="47"/>
        <end position="70"/>
    </location>
</feature>
<dbReference type="InterPro" id="IPR004638">
    <property type="entry name" value="EmrB-like"/>
</dbReference>
<dbReference type="Gene3D" id="1.20.1720.10">
    <property type="entry name" value="Multidrug resistance protein D"/>
    <property type="match status" value="1"/>
</dbReference>
<evidence type="ECO:0000313" key="12">
    <source>
        <dbReference type="Proteomes" id="UP000326598"/>
    </source>
</evidence>
<feature type="transmembrane region" description="Helical" evidence="9">
    <location>
        <begin position="368"/>
        <end position="388"/>
    </location>
</feature>
<dbReference type="GO" id="GO:0005886">
    <property type="term" value="C:plasma membrane"/>
    <property type="evidence" value="ECO:0007669"/>
    <property type="project" value="UniProtKB-SubCell"/>
</dbReference>
<feature type="transmembrane region" description="Helical" evidence="9">
    <location>
        <begin position="82"/>
        <end position="101"/>
    </location>
</feature>
<evidence type="ECO:0000256" key="7">
    <source>
        <dbReference type="ARBA" id="ARBA00023136"/>
    </source>
</evidence>
<feature type="transmembrane region" description="Helical" evidence="9">
    <location>
        <begin position="233"/>
        <end position="254"/>
    </location>
</feature>
<feature type="transmembrane region" description="Helical" evidence="9">
    <location>
        <begin position="394"/>
        <end position="415"/>
    </location>
</feature>
<accession>A0A5J6I4Z1</accession>
<reference evidence="11 12" key="1">
    <citation type="submission" date="2017-09" db="EMBL/GenBank/DDBJ databases">
        <authorList>
            <person name="Lee N."/>
            <person name="Cho B.-K."/>
        </authorList>
    </citation>
    <scope>NUCLEOTIDE SEQUENCE [LARGE SCALE GENOMIC DNA]</scope>
    <source>
        <strain evidence="11 12">ATCC 13740</strain>
    </source>
</reference>
<evidence type="ECO:0000313" key="11">
    <source>
        <dbReference type="EMBL" id="QEV27449.1"/>
    </source>
</evidence>
<name>A0A5J6I4Z1_STRC4</name>
<dbReference type="SUPFAM" id="SSF103473">
    <property type="entry name" value="MFS general substrate transporter"/>
    <property type="match status" value="1"/>
</dbReference>
<dbReference type="CDD" id="cd17502">
    <property type="entry name" value="MFS_Azr1_MDR_like"/>
    <property type="match status" value="1"/>
</dbReference>
<dbReference type="InterPro" id="IPR011701">
    <property type="entry name" value="MFS"/>
</dbReference>
<feature type="region of interest" description="Disordered" evidence="8">
    <location>
        <begin position="1"/>
        <end position="42"/>
    </location>
</feature>
<keyword evidence="7 9" id="KW-0472">Membrane</keyword>
<feature type="transmembrane region" description="Helical" evidence="9">
    <location>
        <begin position="174"/>
        <end position="193"/>
    </location>
</feature>
<feature type="transmembrane region" description="Helical" evidence="9">
    <location>
        <begin position="260"/>
        <end position="280"/>
    </location>
</feature>
<dbReference type="Pfam" id="PF07690">
    <property type="entry name" value="MFS_1"/>
    <property type="match status" value="1"/>
</dbReference>
<dbReference type="PROSITE" id="PS50850">
    <property type="entry name" value="MFS"/>
    <property type="match status" value="1"/>
</dbReference>
<dbReference type="EMBL" id="CP023694">
    <property type="protein sequence ID" value="QEV27449.1"/>
    <property type="molecule type" value="Genomic_DNA"/>
</dbReference>
<sequence>MGPRPAGRQVRPRLRRMTAGARPEEAMDSPAGTTADSARPDPPPSRLVILGLLLGIVLATLDGTVVGTALPTIVGDLGGLDHLSWVITAYLLTTAVTTPLWGKLGDLYGHKYGYLTSITVFLIGSVLCGVAQDMGQLIAFRALQGIGAGGLFVGALALIGTLLTPAEAGRAQSLIGVLLPAAMIGGPLVGGLLTDQLDWRWVFYVNVPVGAVALALVGFGVRLRATRAEPRIDLAGAGLLTGAILALTLLGSWAGTTYAWSSPQIIGLAVVSTVALVAFVRVERRAPDPVIPPRLFRDRNFTVAQILSCVTGAAMLAAASYLPQYMQFVRDMSSTESGLLLLPLMLGMMGAQLVIGRRVGDGGHYRPYPIAGGALAAAGALALLTLGTTTSAPVASGLTLLLGVGIGCLMQPAMLITMNSAESRDMGAASGTQTLLRTIGGSLGVAVLGSVYTGRLTATVTDELGADGARLTGGELTPELLRDLPEPVRHAVRTGVVDGLHGVALGTAALCAVAFAVSWLVREVPLRGR</sequence>
<dbReference type="GO" id="GO:0022857">
    <property type="term" value="F:transmembrane transporter activity"/>
    <property type="evidence" value="ECO:0007669"/>
    <property type="project" value="InterPro"/>
</dbReference>
<dbReference type="Proteomes" id="UP000326598">
    <property type="component" value="Chromosome"/>
</dbReference>
<dbReference type="NCBIfam" id="TIGR00711">
    <property type="entry name" value="efflux_EmrB"/>
    <property type="match status" value="1"/>
</dbReference>
<dbReference type="InterPro" id="IPR036259">
    <property type="entry name" value="MFS_trans_sf"/>
</dbReference>
<feature type="transmembrane region" description="Helical" evidence="9">
    <location>
        <begin position="138"/>
        <end position="162"/>
    </location>
</feature>
<evidence type="ECO:0000256" key="3">
    <source>
        <dbReference type="ARBA" id="ARBA00022448"/>
    </source>
</evidence>
<dbReference type="InterPro" id="IPR020846">
    <property type="entry name" value="MFS_dom"/>
</dbReference>
<keyword evidence="4" id="KW-1003">Cell membrane</keyword>
<evidence type="ECO:0000259" key="10">
    <source>
        <dbReference type="PROSITE" id="PS50850"/>
    </source>
</evidence>
<comment type="subcellular location">
    <subcellularLocation>
        <location evidence="1">Cell membrane</location>
        <topology evidence="1">Multi-pass membrane protein</topology>
    </subcellularLocation>
</comment>
<evidence type="ECO:0000256" key="8">
    <source>
        <dbReference type="SAM" id="MobiDB-lite"/>
    </source>
</evidence>
<proteinExistence type="inferred from homology"/>
<protein>
    <submittedName>
        <fullName evidence="11">DHA2 family efflux MFS transporter permease subunit</fullName>
    </submittedName>
</protein>
<feature type="transmembrane region" description="Helical" evidence="9">
    <location>
        <begin position="199"/>
        <end position="221"/>
    </location>
</feature>
<dbReference type="PANTHER" id="PTHR23501:SF197">
    <property type="entry name" value="COMD"/>
    <property type="match status" value="1"/>
</dbReference>
<evidence type="ECO:0000256" key="4">
    <source>
        <dbReference type="ARBA" id="ARBA00022475"/>
    </source>
</evidence>
<keyword evidence="6 9" id="KW-1133">Transmembrane helix</keyword>
<feature type="transmembrane region" description="Helical" evidence="9">
    <location>
        <begin position="301"/>
        <end position="322"/>
    </location>
</feature>
<feature type="domain" description="Major facilitator superfamily (MFS) profile" evidence="10">
    <location>
        <begin position="48"/>
        <end position="526"/>
    </location>
</feature>
<feature type="transmembrane region" description="Helical" evidence="9">
    <location>
        <begin position="499"/>
        <end position="521"/>
    </location>
</feature>
<evidence type="ECO:0000256" key="1">
    <source>
        <dbReference type="ARBA" id="ARBA00004651"/>
    </source>
</evidence>
<organism evidence="11 12">
    <name type="scientific">Streptomyces coeruleorubidus</name>
    <dbReference type="NCBI Taxonomy" id="116188"/>
    <lineage>
        <taxon>Bacteria</taxon>
        <taxon>Bacillati</taxon>
        <taxon>Actinomycetota</taxon>
        <taxon>Actinomycetes</taxon>
        <taxon>Kitasatosporales</taxon>
        <taxon>Streptomycetaceae</taxon>
        <taxon>Streptomyces</taxon>
    </lineage>
</organism>
<dbReference type="AlphaFoldDB" id="A0A5J6I4Z1"/>
<comment type="similarity">
    <text evidence="2">Belongs to the major facilitator superfamily. TCR/Tet family.</text>
</comment>
<evidence type="ECO:0000256" key="6">
    <source>
        <dbReference type="ARBA" id="ARBA00022989"/>
    </source>
</evidence>